<evidence type="ECO:0000256" key="1">
    <source>
        <dbReference type="SAM" id="MobiDB-lite"/>
    </source>
</evidence>
<dbReference type="Proteomes" id="UP000053558">
    <property type="component" value="Unassembled WGS sequence"/>
</dbReference>
<dbReference type="InterPro" id="IPR040009">
    <property type="entry name" value="Mtf2/C5D6.12-like"/>
</dbReference>
<dbReference type="PANTHER" id="PTHR39468">
    <property type="entry name" value="CHROMOSOME 7, WHOLE GENOME SHOTGUN SEQUENCE"/>
    <property type="match status" value="1"/>
</dbReference>
<feature type="compositionally biased region" description="Pro residues" evidence="1">
    <location>
        <begin position="1"/>
        <end position="11"/>
    </location>
</feature>
<evidence type="ECO:0000313" key="4">
    <source>
        <dbReference type="Proteomes" id="UP000053558"/>
    </source>
</evidence>
<dbReference type="OrthoDB" id="2444174at2759"/>
<gene>
    <name evidence="3" type="ORF">CONPUDRAFT_52160</name>
</gene>
<dbReference type="AlphaFoldDB" id="A0A5M3MTR2"/>
<dbReference type="PANTHER" id="PTHR39468:SF1">
    <property type="entry name" value="MTF2-LIKE C-TERMINAL DOMAIN-CONTAINING PROTEIN"/>
    <property type="match status" value="1"/>
</dbReference>
<comment type="caution">
    <text evidence="3">The sequence shown here is derived from an EMBL/GenBank/DDBJ whole genome shotgun (WGS) entry which is preliminary data.</text>
</comment>
<dbReference type="KEGG" id="cput:CONPUDRAFT_52160"/>
<protein>
    <recommendedName>
        <fullName evidence="2">Mtf2-like C-terminal domain-containing protein</fullName>
    </recommendedName>
</protein>
<feature type="compositionally biased region" description="Polar residues" evidence="1">
    <location>
        <begin position="23"/>
        <end position="47"/>
    </location>
</feature>
<feature type="domain" description="Mtf2-like C-terminal" evidence="2">
    <location>
        <begin position="124"/>
        <end position="303"/>
    </location>
</feature>
<reference evidence="4" key="1">
    <citation type="journal article" date="2012" name="Science">
        <title>The Paleozoic origin of enzymatic lignin decomposition reconstructed from 31 fungal genomes.</title>
        <authorList>
            <person name="Floudas D."/>
            <person name="Binder M."/>
            <person name="Riley R."/>
            <person name="Barry K."/>
            <person name="Blanchette R.A."/>
            <person name="Henrissat B."/>
            <person name="Martinez A.T."/>
            <person name="Otillar R."/>
            <person name="Spatafora J.W."/>
            <person name="Yadav J.S."/>
            <person name="Aerts A."/>
            <person name="Benoit I."/>
            <person name="Boyd A."/>
            <person name="Carlson A."/>
            <person name="Copeland A."/>
            <person name="Coutinho P.M."/>
            <person name="de Vries R.P."/>
            <person name="Ferreira P."/>
            <person name="Findley K."/>
            <person name="Foster B."/>
            <person name="Gaskell J."/>
            <person name="Glotzer D."/>
            <person name="Gorecki P."/>
            <person name="Heitman J."/>
            <person name="Hesse C."/>
            <person name="Hori C."/>
            <person name="Igarashi K."/>
            <person name="Jurgens J.A."/>
            <person name="Kallen N."/>
            <person name="Kersten P."/>
            <person name="Kohler A."/>
            <person name="Kuees U."/>
            <person name="Kumar T.K.A."/>
            <person name="Kuo A."/>
            <person name="LaButti K."/>
            <person name="Larrondo L.F."/>
            <person name="Lindquist E."/>
            <person name="Ling A."/>
            <person name="Lombard V."/>
            <person name="Lucas S."/>
            <person name="Lundell T."/>
            <person name="Martin R."/>
            <person name="McLaughlin D.J."/>
            <person name="Morgenstern I."/>
            <person name="Morin E."/>
            <person name="Murat C."/>
            <person name="Nagy L.G."/>
            <person name="Nolan M."/>
            <person name="Ohm R.A."/>
            <person name="Patyshakuliyeva A."/>
            <person name="Rokas A."/>
            <person name="Ruiz-Duenas F.J."/>
            <person name="Sabat G."/>
            <person name="Salamov A."/>
            <person name="Samejima M."/>
            <person name="Schmutz J."/>
            <person name="Slot J.C."/>
            <person name="St John F."/>
            <person name="Stenlid J."/>
            <person name="Sun H."/>
            <person name="Sun S."/>
            <person name="Syed K."/>
            <person name="Tsang A."/>
            <person name="Wiebenga A."/>
            <person name="Young D."/>
            <person name="Pisabarro A."/>
            <person name="Eastwood D.C."/>
            <person name="Martin F."/>
            <person name="Cullen D."/>
            <person name="Grigoriev I.V."/>
            <person name="Hibbett D.S."/>
        </authorList>
    </citation>
    <scope>NUCLEOTIDE SEQUENCE [LARGE SCALE GENOMIC DNA]</scope>
    <source>
        <strain evidence="4">RWD-64-598 SS2</strain>
    </source>
</reference>
<evidence type="ECO:0000313" key="3">
    <source>
        <dbReference type="EMBL" id="EIW82548.1"/>
    </source>
</evidence>
<dbReference type="RefSeq" id="XP_007766326.1">
    <property type="nucleotide sequence ID" value="XM_007768136.1"/>
</dbReference>
<name>A0A5M3MTR2_CONPW</name>
<organism evidence="3 4">
    <name type="scientific">Coniophora puteana (strain RWD-64-598)</name>
    <name type="common">Brown rot fungus</name>
    <dbReference type="NCBI Taxonomy" id="741705"/>
    <lineage>
        <taxon>Eukaryota</taxon>
        <taxon>Fungi</taxon>
        <taxon>Dikarya</taxon>
        <taxon>Basidiomycota</taxon>
        <taxon>Agaricomycotina</taxon>
        <taxon>Agaricomycetes</taxon>
        <taxon>Agaricomycetidae</taxon>
        <taxon>Boletales</taxon>
        <taxon>Coniophorineae</taxon>
        <taxon>Coniophoraceae</taxon>
        <taxon>Coniophora</taxon>
    </lineage>
</organism>
<dbReference type="InterPro" id="IPR043837">
    <property type="entry name" value="Mtf2-like_C"/>
</dbReference>
<proteinExistence type="predicted"/>
<dbReference type="Pfam" id="PF19189">
    <property type="entry name" value="Mtf2"/>
    <property type="match status" value="1"/>
</dbReference>
<feature type="region of interest" description="Disordered" evidence="1">
    <location>
        <begin position="1"/>
        <end position="47"/>
    </location>
</feature>
<dbReference type="GO" id="GO:0005739">
    <property type="term" value="C:mitochondrion"/>
    <property type="evidence" value="ECO:0007669"/>
    <property type="project" value="InterPro"/>
</dbReference>
<sequence>MSDIPSEPPALPNSRRQPRNPLEPSSTSDGDAQAAAGTSRQTRRQAMTAQEVRNFDEMFNTIFNAVDKQERAPLSLWPDGKAKEGVPIIGIGRGRLRSGAAQQRADMFTLRQQSRKIKWTSADDEELDSLREEMDMCDTDEQLLNWAMENLFGPPEGAKTATTTLDNAFPRHPAAYPHLLAKLMQTFRDKYQDPHVALSVFKHAAERSIPSYVFGCTTPAYNELILTRWTCFRDLRGVHDALTEMRANAVRVDEKTRRIVEQVRREVGTREQWMDGVEQEDGVGAVLRANLEGGESAQLMKKIEELIVPRGKKKVKKPSRFSAENEDWKRSALKEDDDGWAFDRWAGKEFENEDVRWKGKGRSYGRKAEHEEDKLSL</sequence>
<dbReference type="OMA" id="FNTIFNA"/>
<accession>A0A5M3MTR2</accession>
<keyword evidence="4" id="KW-1185">Reference proteome</keyword>
<dbReference type="EMBL" id="JH711576">
    <property type="protein sequence ID" value="EIW82548.1"/>
    <property type="molecule type" value="Genomic_DNA"/>
</dbReference>
<dbReference type="GeneID" id="19207497"/>
<evidence type="ECO:0000259" key="2">
    <source>
        <dbReference type="Pfam" id="PF19189"/>
    </source>
</evidence>